<evidence type="ECO:0000313" key="24">
    <source>
        <dbReference type="Proteomes" id="UP001302274"/>
    </source>
</evidence>
<dbReference type="InterPro" id="IPR052171">
    <property type="entry name" value="NHEJ_LigD"/>
</dbReference>
<evidence type="ECO:0000256" key="17">
    <source>
        <dbReference type="ARBA" id="ARBA00023211"/>
    </source>
</evidence>
<dbReference type="InterPro" id="IPR012309">
    <property type="entry name" value="DNA_ligase_ATP-dep_C"/>
</dbReference>
<keyword evidence="24" id="KW-1185">Reference proteome</keyword>
<dbReference type="Gene3D" id="3.30.470.30">
    <property type="entry name" value="DNA ligase/mRNA capping enzyme"/>
    <property type="match status" value="1"/>
</dbReference>
<evidence type="ECO:0000256" key="7">
    <source>
        <dbReference type="ARBA" id="ARBA00022723"/>
    </source>
</evidence>
<keyword evidence="6" id="KW-0540">Nuclease</keyword>
<dbReference type="Pfam" id="PF04679">
    <property type="entry name" value="DNA_ligase_A_C"/>
    <property type="match status" value="1"/>
</dbReference>
<dbReference type="InterPro" id="IPR033651">
    <property type="entry name" value="PaeLigD_Pol-like"/>
</dbReference>
<dbReference type="PANTHER" id="PTHR42705:SF2">
    <property type="entry name" value="BIFUNCTIONAL NON-HOMOLOGOUS END JOINING PROTEIN LIGD"/>
    <property type="match status" value="1"/>
</dbReference>
<evidence type="ECO:0000256" key="16">
    <source>
        <dbReference type="ARBA" id="ARBA00023204"/>
    </source>
</evidence>
<keyword evidence="8" id="KW-0547">Nucleotide-binding</keyword>
<evidence type="ECO:0000259" key="22">
    <source>
        <dbReference type="PROSITE" id="PS50160"/>
    </source>
</evidence>
<feature type="domain" description="ATP-dependent DNA ligase family profile" evidence="22">
    <location>
        <begin position="308"/>
        <end position="434"/>
    </location>
</feature>
<dbReference type="EMBL" id="JAYGJQ010000002">
    <property type="protein sequence ID" value="MEA9356719.1"/>
    <property type="molecule type" value="Genomic_DNA"/>
</dbReference>
<dbReference type="InterPro" id="IPR014145">
    <property type="entry name" value="LigD_pol_dom"/>
</dbReference>
<keyword evidence="15" id="KW-0233">DNA recombination</keyword>
<dbReference type="Proteomes" id="UP001302274">
    <property type="component" value="Unassembled WGS sequence"/>
</dbReference>
<evidence type="ECO:0000313" key="23">
    <source>
        <dbReference type="EMBL" id="MEA9356719.1"/>
    </source>
</evidence>
<dbReference type="Gene3D" id="3.90.920.10">
    <property type="entry name" value="DNA primase, PRIM domain"/>
    <property type="match status" value="1"/>
</dbReference>
<dbReference type="EC" id="6.5.1.1" evidence="2"/>
<evidence type="ECO:0000256" key="3">
    <source>
        <dbReference type="ARBA" id="ARBA00022598"/>
    </source>
</evidence>
<keyword evidence="14" id="KW-0238">DNA-binding</keyword>
<dbReference type="CDD" id="cd07971">
    <property type="entry name" value="OBF_DNA_ligase_LigD"/>
    <property type="match status" value="1"/>
</dbReference>
<keyword evidence="16" id="KW-0234">DNA repair</keyword>
<gene>
    <name evidence="23" type="primary">ligD</name>
    <name evidence="23" type="ORF">SHI21_10910</name>
</gene>
<dbReference type="InterPro" id="IPR012340">
    <property type="entry name" value="NA-bd_OB-fold"/>
</dbReference>
<dbReference type="NCBIfam" id="NF004628">
    <property type="entry name" value="PRK05972.1"/>
    <property type="match status" value="1"/>
</dbReference>
<dbReference type="NCBIfam" id="TIGR02778">
    <property type="entry name" value="ligD_pol"/>
    <property type="match status" value="1"/>
</dbReference>
<dbReference type="SUPFAM" id="SSF50249">
    <property type="entry name" value="Nucleic acid-binding proteins"/>
    <property type="match status" value="1"/>
</dbReference>
<keyword evidence="12" id="KW-0067">ATP-binding</keyword>
<dbReference type="InterPro" id="IPR012310">
    <property type="entry name" value="DNA_ligase_ATP-dep_cent"/>
</dbReference>
<dbReference type="NCBIfam" id="TIGR02779">
    <property type="entry name" value="NHEJ_ligase_lig"/>
    <property type="match status" value="1"/>
</dbReference>
<dbReference type="Gene3D" id="2.40.50.140">
    <property type="entry name" value="Nucleic acid-binding proteins"/>
    <property type="match status" value="1"/>
</dbReference>
<keyword evidence="4" id="KW-0808">Transferase</keyword>
<evidence type="ECO:0000256" key="2">
    <source>
        <dbReference type="ARBA" id="ARBA00012727"/>
    </source>
</evidence>
<keyword evidence="9" id="KW-0227">DNA damage</keyword>
<dbReference type="PROSITE" id="PS50160">
    <property type="entry name" value="DNA_LIGASE_A3"/>
    <property type="match status" value="1"/>
</dbReference>
<reference evidence="23 24" key="1">
    <citation type="submission" date="2023-11" db="EMBL/GenBank/DDBJ databases">
        <title>A Novel Polar Bacteriovorax (B. antarcticus) Isolated from the Biocrust in Antarctica.</title>
        <authorList>
            <person name="Mun W."/>
            <person name="Choi S.Y."/>
            <person name="Mitchell R.J."/>
        </authorList>
    </citation>
    <scope>NUCLEOTIDE SEQUENCE [LARGE SCALE GENOMIC DNA]</scope>
    <source>
        <strain evidence="23 24">PP10</strain>
    </source>
</reference>
<dbReference type="SUPFAM" id="SSF56091">
    <property type="entry name" value="DNA ligase/mRNA capping enzyme, catalytic domain"/>
    <property type="match status" value="1"/>
</dbReference>
<evidence type="ECO:0000256" key="1">
    <source>
        <dbReference type="ARBA" id="ARBA00001936"/>
    </source>
</evidence>
<keyword evidence="10" id="KW-0378">Hydrolase</keyword>
<dbReference type="Gene3D" id="3.30.1490.70">
    <property type="match status" value="1"/>
</dbReference>
<keyword evidence="5" id="KW-0548">Nucleotidyltransferase</keyword>
<dbReference type="NCBIfam" id="TIGR02777">
    <property type="entry name" value="LigD_PE_dom"/>
    <property type="match status" value="1"/>
</dbReference>
<dbReference type="CDD" id="cd04862">
    <property type="entry name" value="PaeLigD_Pol_like"/>
    <property type="match status" value="1"/>
</dbReference>
<accession>A0ABU5VUK5</accession>
<dbReference type="PROSITE" id="PS50276">
    <property type="entry name" value="PANCREATIC_HORMONE_2"/>
    <property type="match status" value="1"/>
</dbReference>
<evidence type="ECO:0000256" key="5">
    <source>
        <dbReference type="ARBA" id="ARBA00022695"/>
    </source>
</evidence>
<dbReference type="Pfam" id="PF01068">
    <property type="entry name" value="DNA_ligase_A_M"/>
    <property type="match status" value="1"/>
</dbReference>
<evidence type="ECO:0000256" key="9">
    <source>
        <dbReference type="ARBA" id="ARBA00022763"/>
    </source>
</evidence>
<name>A0ABU5VUK5_9BACT</name>
<evidence type="ECO:0000256" key="4">
    <source>
        <dbReference type="ARBA" id="ARBA00022679"/>
    </source>
</evidence>
<dbReference type="NCBIfam" id="TIGR02776">
    <property type="entry name" value="NHEJ_ligase_prk"/>
    <property type="match status" value="1"/>
</dbReference>
<feature type="region of interest" description="Disordered" evidence="21">
    <location>
        <begin position="1"/>
        <end position="20"/>
    </location>
</feature>
<keyword evidence="17" id="KW-0464">Manganese</keyword>
<dbReference type="InterPro" id="IPR014143">
    <property type="entry name" value="NHEJ_ligase_prk"/>
</dbReference>
<dbReference type="RefSeq" id="WP_323576588.1">
    <property type="nucleotide sequence ID" value="NZ_JAYGJQ010000002.1"/>
</dbReference>
<evidence type="ECO:0000256" key="8">
    <source>
        <dbReference type="ARBA" id="ARBA00022741"/>
    </source>
</evidence>
<comment type="catalytic activity">
    <reaction evidence="20">
        <text>ATP + (deoxyribonucleotide)n-3'-hydroxyl + 5'-phospho-(deoxyribonucleotide)m = (deoxyribonucleotide)n+m + AMP + diphosphate.</text>
        <dbReference type="EC" id="6.5.1.1"/>
    </reaction>
</comment>
<evidence type="ECO:0000256" key="14">
    <source>
        <dbReference type="ARBA" id="ARBA00023125"/>
    </source>
</evidence>
<dbReference type="PANTHER" id="PTHR42705">
    <property type="entry name" value="BIFUNCTIONAL NON-HOMOLOGOUS END JOINING PROTEIN LIGD"/>
    <property type="match status" value="1"/>
</dbReference>
<evidence type="ECO:0000256" key="15">
    <source>
        <dbReference type="ARBA" id="ARBA00023172"/>
    </source>
</evidence>
<dbReference type="InterPro" id="IPR014146">
    <property type="entry name" value="LigD_ligase_dom"/>
</dbReference>
<evidence type="ECO:0000256" key="11">
    <source>
        <dbReference type="ARBA" id="ARBA00022839"/>
    </source>
</evidence>
<feature type="compositionally biased region" description="Basic and acidic residues" evidence="21">
    <location>
        <begin position="1"/>
        <end position="19"/>
    </location>
</feature>
<evidence type="ECO:0000256" key="20">
    <source>
        <dbReference type="ARBA" id="ARBA00034003"/>
    </source>
</evidence>
<organism evidence="23 24">
    <name type="scientific">Bacteriovorax antarcticus</name>
    <dbReference type="NCBI Taxonomy" id="3088717"/>
    <lineage>
        <taxon>Bacteria</taxon>
        <taxon>Pseudomonadati</taxon>
        <taxon>Bdellovibrionota</taxon>
        <taxon>Bacteriovoracia</taxon>
        <taxon>Bacteriovoracales</taxon>
        <taxon>Bacteriovoracaceae</taxon>
        <taxon>Bacteriovorax</taxon>
    </lineage>
</organism>
<evidence type="ECO:0000256" key="19">
    <source>
        <dbReference type="ARBA" id="ARBA00029943"/>
    </source>
</evidence>
<proteinExistence type="predicted"/>
<dbReference type="CDD" id="cd07906">
    <property type="entry name" value="Adenylation_DNA_ligase_LigD_LigC"/>
    <property type="match status" value="1"/>
</dbReference>
<dbReference type="InterPro" id="IPR014144">
    <property type="entry name" value="LigD_PE_domain"/>
</dbReference>
<keyword evidence="13" id="KW-0239">DNA-directed DNA polymerase</keyword>
<evidence type="ECO:0000256" key="10">
    <source>
        <dbReference type="ARBA" id="ARBA00022801"/>
    </source>
</evidence>
<evidence type="ECO:0000256" key="6">
    <source>
        <dbReference type="ARBA" id="ARBA00022722"/>
    </source>
</evidence>
<keyword evidence="7" id="KW-0479">Metal-binding</keyword>
<keyword evidence="11" id="KW-0269">Exonuclease</keyword>
<sequence length="830" mass="94796">MSLKEYKEKRDFHKTKEPAGKAIKHKGAKMFVVQKHHASHLHYDFRLELDGVLKSWAVPKGPSLNPKDKRLAVEVEDHPIDYATFEGEIPKGEYGGGHVIVWDKGEWIPPKNVDEQLKKGHLEFELHGEKLGGAWLLLRTRIPGAKKNNWLLIKRDDENASAKDITKEDKSVLSGVSMEELEAEMENPRPVKKTAKKSALKIKPQKKTKFLTFKDLKGPELAMLSETPPVGEEWIHEIKYDGYRTLCFKNKKETKLLTRSGLDWSNKYLEIQKECAEIAAESIIFDGEIVWLDEKGRSRFEGLQNSLEAHDSSELVYYVFDLLYLNGFDTRNLPLKDRKKLLREVLEQSDSEKILFSEHWDESGKSVFESACESHLEGIVSKNGESHYHSGRNKNWIKIKCTNIQEFIIGGYTMQENNISLGALLMGAYNKKGKLQYIGKVGTGFDAKTSKSLVSKLKKIKSKESPFDEKSPASKASIWVNPILVGNIEFGAWTGDKILRHAAFKGLREDKKAKEVYLEEVKIKKESVKEITKESKSEEVKLSHPDKIIYPGDKITKQDLSNYYTSINKWILPLVKDRPLALLRCPNGEGKECFFQKHIETDDMGILGKKVESKLKNKKEEIVYIDSQMGLQELVQLGTLEIHSRGCRVDEIDYPNQIVFDFDPDEGVKFEKVKEAAFALKEILERLKLKSFIKVSGGKGLHVHVPIAPKYDWEQIKSFSKSICDQMEREHPEKFTTNMSKSKRKGKIFLDYLRNGYGASAIVPYSVRAREHAPVALPITWAEAKKLKNANSYTLKSVPKLLNNRKDPWAGYNKLSQKIKILDQYKSLSA</sequence>
<evidence type="ECO:0000256" key="13">
    <source>
        <dbReference type="ARBA" id="ARBA00022932"/>
    </source>
</evidence>
<comment type="caution">
    <text evidence="23">The sequence shown here is derived from an EMBL/GenBank/DDBJ whole genome shotgun (WGS) entry which is preliminary data.</text>
</comment>
<comment type="cofactor">
    <cofactor evidence="1">
        <name>Mn(2+)</name>
        <dbReference type="ChEBI" id="CHEBI:29035"/>
    </cofactor>
</comment>
<keyword evidence="18" id="KW-0511">Multifunctional enzyme</keyword>
<protein>
    <recommendedName>
        <fullName evidence="2">DNA ligase (ATP)</fullName>
        <ecNumber evidence="2">6.5.1.1</ecNumber>
    </recommendedName>
    <alternativeName>
        <fullName evidence="19">NHEJ DNA polymerase</fullName>
    </alternativeName>
</protein>
<evidence type="ECO:0000256" key="12">
    <source>
        <dbReference type="ARBA" id="ARBA00022840"/>
    </source>
</evidence>
<dbReference type="GO" id="GO:0003910">
    <property type="term" value="F:DNA ligase (ATP) activity"/>
    <property type="evidence" value="ECO:0007669"/>
    <property type="project" value="UniProtKB-EC"/>
</dbReference>
<evidence type="ECO:0000256" key="18">
    <source>
        <dbReference type="ARBA" id="ARBA00023268"/>
    </source>
</evidence>
<evidence type="ECO:0000256" key="21">
    <source>
        <dbReference type="SAM" id="MobiDB-lite"/>
    </source>
</evidence>
<dbReference type="Pfam" id="PF13298">
    <property type="entry name" value="LigD_N"/>
    <property type="match status" value="1"/>
</dbReference>
<keyword evidence="3 23" id="KW-0436">Ligase</keyword>
<dbReference type="Pfam" id="PF21686">
    <property type="entry name" value="LigD_Prim-Pol"/>
    <property type="match status" value="1"/>
</dbReference>